<reference evidence="3" key="3">
    <citation type="submission" date="2016-06" db="UniProtKB">
        <authorList>
            <consortium name="WormBaseParasite"/>
        </authorList>
    </citation>
    <scope>IDENTIFICATION</scope>
</reference>
<organism evidence="2 3">
    <name type="scientific">Globodera pallida</name>
    <name type="common">Potato cyst nematode worm</name>
    <name type="synonym">Heterodera pallida</name>
    <dbReference type="NCBI Taxonomy" id="36090"/>
    <lineage>
        <taxon>Eukaryota</taxon>
        <taxon>Metazoa</taxon>
        <taxon>Ecdysozoa</taxon>
        <taxon>Nematoda</taxon>
        <taxon>Chromadorea</taxon>
        <taxon>Rhabditida</taxon>
        <taxon>Tylenchina</taxon>
        <taxon>Tylenchomorpha</taxon>
        <taxon>Tylenchoidea</taxon>
        <taxon>Heteroderidae</taxon>
        <taxon>Heteroderinae</taxon>
        <taxon>Globodera</taxon>
    </lineage>
</organism>
<proteinExistence type="predicted"/>
<reference evidence="2" key="2">
    <citation type="submission" date="2014-05" db="EMBL/GenBank/DDBJ databases">
        <title>The genome and life-stage specific transcriptomes of Globodera pallida elucidate key aspects of plant parasitism by a cyst nematode.</title>
        <authorList>
            <person name="Cotton J.A."/>
            <person name="Lilley C.J."/>
            <person name="Jones L.M."/>
            <person name="Kikuchi T."/>
            <person name="Reid A.J."/>
            <person name="Thorpe P."/>
            <person name="Tsai I.J."/>
            <person name="Beasley H."/>
            <person name="Blok V."/>
            <person name="Cock P.J.A."/>
            <person name="Van den Akker S.E."/>
            <person name="Holroyd N."/>
            <person name="Hunt M."/>
            <person name="Mantelin S."/>
            <person name="Naghra H."/>
            <person name="Pain A."/>
            <person name="Palomares-Rius J.E."/>
            <person name="Zarowiecki M."/>
            <person name="Berriman M."/>
            <person name="Jones J.T."/>
            <person name="Urwin P.E."/>
        </authorList>
    </citation>
    <scope>NUCLEOTIDE SEQUENCE [LARGE SCALE GENOMIC DNA]</scope>
    <source>
        <strain evidence="2">Lindley</strain>
    </source>
</reference>
<feature type="compositionally biased region" description="Polar residues" evidence="1">
    <location>
        <begin position="1"/>
        <end position="17"/>
    </location>
</feature>
<feature type="region of interest" description="Disordered" evidence="1">
    <location>
        <begin position="1"/>
        <end position="60"/>
    </location>
</feature>
<evidence type="ECO:0000313" key="2">
    <source>
        <dbReference type="Proteomes" id="UP000050741"/>
    </source>
</evidence>
<reference evidence="2" key="1">
    <citation type="submission" date="2013-12" db="EMBL/GenBank/DDBJ databases">
        <authorList>
            <person name="Aslett M."/>
        </authorList>
    </citation>
    <scope>NUCLEOTIDE SEQUENCE [LARGE SCALE GENOMIC DNA]</scope>
    <source>
        <strain evidence="2">Lindley</strain>
    </source>
</reference>
<protein>
    <submittedName>
        <fullName evidence="3">Uncharacterized protein</fullName>
    </submittedName>
</protein>
<feature type="compositionally biased region" description="Low complexity" evidence="1">
    <location>
        <begin position="26"/>
        <end position="38"/>
    </location>
</feature>
<dbReference type="WBParaSite" id="GPLIN_001222600">
    <property type="protein sequence ID" value="GPLIN_001222600"/>
    <property type="gene ID" value="GPLIN_001222600"/>
</dbReference>
<evidence type="ECO:0000313" key="3">
    <source>
        <dbReference type="WBParaSite" id="GPLIN_001222600"/>
    </source>
</evidence>
<dbReference type="AlphaFoldDB" id="A0A183CH70"/>
<accession>A0A183CH70</accession>
<name>A0A183CH70_GLOPA</name>
<sequence length="130" mass="14376">MPGSFSPSFSTLATTKQNRNHHHKSSSSSSPSSSHSDSALLHISTNNVKQQQNNQQRPVSVPPAIFPVLVGRQSRGRPRLQLWFGAFYRRRRAVVGGLLALLAAENGRCAISGRKWGGNWRPKKQPTLNH</sequence>
<feature type="compositionally biased region" description="Low complexity" evidence="1">
    <location>
        <begin position="46"/>
        <end position="56"/>
    </location>
</feature>
<dbReference type="Proteomes" id="UP000050741">
    <property type="component" value="Unassembled WGS sequence"/>
</dbReference>
<evidence type="ECO:0000256" key="1">
    <source>
        <dbReference type="SAM" id="MobiDB-lite"/>
    </source>
</evidence>
<keyword evidence="2" id="KW-1185">Reference proteome</keyword>